<feature type="transmembrane region" description="Helical" evidence="1">
    <location>
        <begin position="27"/>
        <end position="46"/>
    </location>
</feature>
<evidence type="ECO:0000256" key="1">
    <source>
        <dbReference type="SAM" id="Phobius"/>
    </source>
</evidence>
<gene>
    <name evidence="2" type="ORF">TR69_WS6001001410</name>
</gene>
<keyword evidence="1" id="KW-0812">Transmembrane</keyword>
<dbReference type="Proteomes" id="UP000070457">
    <property type="component" value="Unassembled WGS sequence"/>
</dbReference>
<evidence type="ECO:0008006" key="4">
    <source>
        <dbReference type="Google" id="ProtNLM"/>
    </source>
</evidence>
<proteinExistence type="predicted"/>
<keyword evidence="1" id="KW-0472">Membrane</keyword>
<evidence type="ECO:0000313" key="2">
    <source>
        <dbReference type="EMBL" id="KXK25804.1"/>
    </source>
</evidence>
<feature type="transmembrane region" description="Helical" evidence="1">
    <location>
        <begin position="237"/>
        <end position="252"/>
    </location>
</feature>
<name>A0A136LVW0_9BACT</name>
<protein>
    <recommendedName>
        <fullName evidence="4">Glycosyltransferase RgtA/B/C/D-like domain-containing protein</fullName>
    </recommendedName>
</protein>
<organism evidence="2 3">
    <name type="scientific">candidate division WS6 bacterium OLB20</name>
    <dbReference type="NCBI Taxonomy" id="1617426"/>
    <lineage>
        <taxon>Bacteria</taxon>
        <taxon>Candidatus Dojkabacteria</taxon>
    </lineage>
</organism>
<dbReference type="STRING" id="1617426.TR69_WS6001001410"/>
<comment type="caution">
    <text evidence="2">The sequence shown here is derived from an EMBL/GenBank/DDBJ whole genome shotgun (WGS) entry which is preliminary data.</text>
</comment>
<feature type="transmembrane region" description="Helical" evidence="1">
    <location>
        <begin position="213"/>
        <end position="230"/>
    </location>
</feature>
<feature type="transmembrane region" description="Helical" evidence="1">
    <location>
        <begin position="189"/>
        <end position="207"/>
    </location>
</feature>
<dbReference type="AlphaFoldDB" id="A0A136LVW0"/>
<evidence type="ECO:0000313" key="3">
    <source>
        <dbReference type="Proteomes" id="UP000070457"/>
    </source>
</evidence>
<feature type="transmembrane region" description="Helical" evidence="1">
    <location>
        <begin position="96"/>
        <end position="115"/>
    </location>
</feature>
<feature type="transmembrane region" description="Helical" evidence="1">
    <location>
        <begin position="144"/>
        <end position="177"/>
    </location>
</feature>
<keyword evidence="1" id="KW-1133">Transmembrane helix</keyword>
<accession>A0A136LVW0</accession>
<feature type="transmembrane region" description="Helical" evidence="1">
    <location>
        <begin position="522"/>
        <end position="541"/>
    </location>
</feature>
<reference evidence="2 3" key="1">
    <citation type="submission" date="2015-02" db="EMBL/GenBank/DDBJ databases">
        <title>Improved understanding of the partial-nitritation anammox process through 23 genomes representing the majority of the microbial community.</title>
        <authorList>
            <person name="Speth D.R."/>
            <person name="In T Zandt M."/>
            <person name="Guerrero Cruz S."/>
            <person name="Jetten M.S."/>
            <person name="Dutilh B.E."/>
        </authorList>
    </citation>
    <scope>NUCLEOTIDE SEQUENCE [LARGE SCALE GENOMIC DNA]</scope>
    <source>
        <strain evidence="2">OLB20</strain>
    </source>
</reference>
<feature type="transmembrane region" description="Helical" evidence="1">
    <location>
        <begin position="280"/>
        <end position="298"/>
    </location>
</feature>
<feature type="transmembrane region" description="Helical" evidence="1">
    <location>
        <begin position="497"/>
        <end position="516"/>
    </location>
</feature>
<dbReference type="EMBL" id="JYNZ01000006">
    <property type="protein sequence ID" value="KXK25804.1"/>
    <property type="molecule type" value="Genomic_DNA"/>
</dbReference>
<feature type="transmembrane region" description="Helical" evidence="1">
    <location>
        <begin position="66"/>
        <end position="84"/>
    </location>
</feature>
<sequence length="544" mass="63080">MSPKTEPTNNSVSVLQSVLRDRHMRKVIGVGTLITLALLLISVSWADRIAFPDVSLRPAVYLYFKLGYAAVIFAAATFLTHFIIRVLEHDRFYLSWLRHGAVYLLIMAFLLLFTWPGYWRVDEFYTFEYVRELKYSSWQSYITMLYYTFSLMLFPSGVLITLWQIIMQSFAVGYILARLKTVFPDGRRYLFGYIPFLLPAVLLYNLNPMRMTMYAYLEVLFVFTLLLAYTGRLRVRYRHIAVLSVGITLLALWRTEGIYYLILGPLALILAMGKRSRAFLLRSLLIFVTTFAVTYLYISVRSTPEDREEQARYSVTAFVNPLSVMLQSELRSEDLETRLAAIDRVVSLESLQQYPSYNEVPALWVGNGLRPDFEDHLPEFRRQYLLLVAENPGLFLDARIKTLLSTNGFDAVHPSAPGTLTQYYRGRDVQWVDGFVENNRFSSPVNMSLREDTIDILRGVNPLDGSSTIFTPVFFSFIPHLLIHTAGTFVALVRRRWFWVTVGLLILLRVGLMFLTAPANYFMYYLSVYLVSSFLIVYWLLRRR</sequence>